<comment type="cofactor">
    <cofactor evidence="1">
        <name>FAD</name>
        <dbReference type="ChEBI" id="CHEBI:57692"/>
    </cofactor>
</comment>
<evidence type="ECO:0000313" key="8">
    <source>
        <dbReference type="EMBL" id="RAK81767.1"/>
    </source>
</evidence>
<keyword evidence="5" id="KW-0560">Oxidoreductase</keyword>
<gene>
    <name evidence="8" type="ORF">BO72DRAFT_482933</name>
</gene>
<dbReference type="PANTHER" id="PTHR42973">
    <property type="entry name" value="BINDING OXIDOREDUCTASE, PUTATIVE (AFU_ORTHOLOGUE AFUA_1G17690)-RELATED"/>
    <property type="match status" value="1"/>
</dbReference>
<dbReference type="InterPro" id="IPR036318">
    <property type="entry name" value="FAD-bd_PCMH-like_sf"/>
</dbReference>
<evidence type="ECO:0000256" key="5">
    <source>
        <dbReference type="ARBA" id="ARBA00023002"/>
    </source>
</evidence>
<name>A0A8G1W2S2_9EURO</name>
<dbReference type="OrthoDB" id="9983560at2759"/>
<feature type="domain" description="FAD linked oxidase N-terminal" evidence="7">
    <location>
        <begin position="151"/>
        <end position="222"/>
    </location>
</feature>
<dbReference type="GO" id="GO:0016491">
    <property type="term" value="F:oxidoreductase activity"/>
    <property type="evidence" value="ECO:0007669"/>
    <property type="project" value="UniProtKB-KW"/>
</dbReference>
<dbReference type="InterPro" id="IPR016169">
    <property type="entry name" value="FAD-bd_PCMH_sub2"/>
</dbReference>
<dbReference type="VEuPathDB" id="FungiDB:BO72DRAFT_482933"/>
<comment type="similarity">
    <text evidence="2">Belongs to the oxygen-dependent FAD-linked oxidoreductase family.</text>
</comment>
<sequence length="245" mass="25338">MRSPHTTYKTQNPRFQSPINITGLPSPSTGINPPIPSSSSLFNRQWLSATTQTNPTKTTSVVIRLFPASGRSVGNLPVSVTFGTSVTGDPHAGQKGCTIGNYPACVVNATEPSHVQSALSFAKKHNVRLSIKNTGHGCKTNASVHGSPKIAATLGAGVQDEEMYAALAKHNAISVGGTSPTVGIFGWATGGGHGLATGQYGMGADNISEAEMITPQGDHVTVNACQNQDLFWAIRGGGGTFGVIL</sequence>
<dbReference type="AlphaFoldDB" id="A0A8G1W2S2"/>
<keyword evidence="4" id="KW-0274">FAD</keyword>
<dbReference type="InterPro" id="IPR006094">
    <property type="entry name" value="Oxid_FAD_bind_N"/>
</dbReference>
<dbReference type="GeneID" id="63865096"/>
<evidence type="ECO:0000256" key="1">
    <source>
        <dbReference type="ARBA" id="ARBA00001974"/>
    </source>
</evidence>
<dbReference type="Pfam" id="PF01565">
    <property type="entry name" value="FAD_binding_4"/>
    <property type="match status" value="1"/>
</dbReference>
<dbReference type="EMBL" id="KZ824624">
    <property type="protein sequence ID" value="RAK81767.1"/>
    <property type="molecule type" value="Genomic_DNA"/>
</dbReference>
<keyword evidence="3" id="KW-0285">Flavoprotein</keyword>
<dbReference type="GO" id="GO:0050660">
    <property type="term" value="F:flavin adenine dinucleotide binding"/>
    <property type="evidence" value="ECO:0007669"/>
    <property type="project" value="InterPro"/>
</dbReference>
<reference evidence="8 9" key="1">
    <citation type="submission" date="2018-02" db="EMBL/GenBank/DDBJ databases">
        <title>The genomes of Aspergillus section Nigri reveals drivers in fungal speciation.</title>
        <authorList>
            <consortium name="DOE Joint Genome Institute"/>
            <person name="Vesth T.C."/>
            <person name="Nybo J."/>
            <person name="Theobald S."/>
            <person name="Brandl J."/>
            <person name="Frisvad J.C."/>
            <person name="Nielsen K.F."/>
            <person name="Lyhne E.K."/>
            <person name="Kogle M.E."/>
            <person name="Kuo A."/>
            <person name="Riley R."/>
            <person name="Clum A."/>
            <person name="Nolan M."/>
            <person name="Lipzen A."/>
            <person name="Salamov A."/>
            <person name="Henrissat B."/>
            <person name="Wiebenga A."/>
            <person name="De vries R.P."/>
            <person name="Grigoriev I.V."/>
            <person name="Mortensen U.H."/>
            <person name="Andersen M.R."/>
            <person name="Baker S.E."/>
        </authorList>
    </citation>
    <scope>NUCLEOTIDE SEQUENCE [LARGE SCALE GENOMIC DNA]</scope>
    <source>
        <strain evidence="8 9">CBS 313.89</strain>
    </source>
</reference>
<dbReference type="InterPro" id="IPR050416">
    <property type="entry name" value="FAD-linked_Oxidoreductase"/>
</dbReference>
<accession>A0A8G1W2S2</accession>
<dbReference type="Proteomes" id="UP000249789">
    <property type="component" value="Unassembled WGS sequence"/>
</dbReference>
<evidence type="ECO:0000256" key="2">
    <source>
        <dbReference type="ARBA" id="ARBA00005466"/>
    </source>
</evidence>
<dbReference type="PANTHER" id="PTHR42973:SF39">
    <property type="entry name" value="FAD-BINDING PCMH-TYPE DOMAIN-CONTAINING PROTEIN"/>
    <property type="match status" value="1"/>
</dbReference>
<organism evidence="8 9">
    <name type="scientific">Aspergillus fijiensis CBS 313.89</name>
    <dbReference type="NCBI Taxonomy" id="1448319"/>
    <lineage>
        <taxon>Eukaryota</taxon>
        <taxon>Fungi</taxon>
        <taxon>Dikarya</taxon>
        <taxon>Ascomycota</taxon>
        <taxon>Pezizomycotina</taxon>
        <taxon>Eurotiomycetes</taxon>
        <taxon>Eurotiomycetidae</taxon>
        <taxon>Eurotiales</taxon>
        <taxon>Aspergillaceae</taxon>
        <taxon>Aspergillus</taxon>
    </lineage>
</organism>
<evidence type="ECO:0000256" key="6">
    <source>
        <dbReference type="SAM" id="MobiDB-lite"/>
    </source>
</evidence>
<feature type="region of interest" description="Disordered" evidence="6">
    <location>
        <begin position="1"/>
        <end position="37"/>
    </location>
</feature>
<protein>
    <submittedName>
        <fullName evidence="8">FAD-binding domain-containing protein</fullName>
    </submittedName>
</protein>
<evidence type="ECO:0000259" key="7">
    <source>
        <dbReference type="Pfam" id="PF01565"/>
    </source>
</evidence>
<dbReference type="SUPFAM" id="SSF56176">
    <property type="entry name" value="FAD-binding/transporter-associated domain-like"/>
    <property type="match status" value="1"/>
</dbReference>
<evidence type="ECO:0000256" key="4">
    <source>
        <dbReference type="ARBA" id="ARBA00022827"/>
    </source>
</evidence>
<proteinExistence type="inferred from homology"/>
<dbReference type="Gene3D" id="3.30.465.10">
    <property type="match status" value="1"/>
</dbReference>
<evidence type="ECO:0000313" key="9">
    <source>
        <dbReference type="Proteomes" id="UP000249789"/>
    </source>
</evidence>
<dbReference type="RefSeq" id="XP_040805777.1">
    <property type="nucleotide sequence ID" value="XM_040947763.1"/>
</dbReference>
<keyword evidence="9" id="KW-1185">Reference proteome</keyword>
<evidence type="ECO:0000256" key="3">
    <source>
        <dbReference type="ARBA" id="ARBA00022630"/>
    </source>
</evidence>